<proteinExistence type="predicted"/>
<dbReference type="EMBL" id="CM047750">
    <property type="protein sequence ID" value="KAJ0007554.1"/>
    <property type="molecule type" value="Genomic_DNA"/>
</dbReference>
<gene>
    <name evidence="1" type="ORF">Pint_28964</name>
</gene>
<accession>A0ACC0X1V8</accession>
<evidence type="ECO:0000313" key="2">
    <source>
        <dbReference type="Proteomes" id="UP001163603"/>
    </source>
</evidence>
<comment type="caution">
    <text evidence="1">The sequence shown here is derived from an EMBL/GenBank/DDBJ whole genome shotgun (WGS) entry which is preliminary data.</text>
</comment>
<name>A0ACC0X1V8_9ROSI</name>
<evidence type="ECO:0000313" key="1">
    <source>
        <dbReference type="EMBL" id="KAJ0007554.1"/>
    </source>
</evidence>
<organism evidence="1 2">
    <name type="scientific">Pistacia integerrima</name>
    <dbReference type="NCBI Taxonomy" id="434235"/>
    <lineage>
        <taxon>Eukaryota</taxon>
        <taxon>Viridiplantae</taxon>
        <taxon>Streptophyta</taxon>
        <taxon>Embryophyta</taxon>
        <taxon>Tracheophyta</taxon>
        <taxon>Spermatophyta</taxon>
        <taxon>Magnoliopsida</taxon>
        <taxon>eudicotyledons</taxon>
        <taxon>Gunneridae</taxon>
        <taxon>Pentapetalae</taxon>
        <taxon>rosids</taxon>
        <taxon>malvids</taxon>
        <taxon>Sapindales</taxon>
        <taxon>Anacardiaceae</taxon>
        <taxon>Pistacia</taxon>
    </lineage>
</organism>
<protein>
    <submittedName>
        <fullName evidence="1">Uncharacterized protein</fullName>
    </submittedName>
</protein>
<keyword evidence="2" id="KW-1185">Reference proteome</keyword>
<sequence>MKSLVHNFTHLKVLDLGDVEMNFTVPEPLTNKTSLTYLGLEGCSLQEIFPTGIFHLPNLKSLNLAYNMDLRGKLPEFHSSSPLQVIDLSATSFYGELPLSIGNLHSLEEFFILDCNFRGYIPSSFENLTQLKVLELSYNNFSVQTLSSLPFFGKLTQLIYLKLDGMN</sequence>
<reference evidence="2" key="1">
    <citation type="journal article" date="2023" name="G3 (Bethesda)">
        <title>Genome assembly and association tests identify interacting loci associated with vigor, precocity, and sex in interspecific pistachio rootstocks.</title>
        <authorList>
            <person name="Palmer W."/>
            <person name="Jacygrad E."/>
            <person name="Sagayaradj S."/>
            <person name="Cavanaugh K."/>
            <person name="Han R."/>
            <person name="Bertier L."/>
            <person name="Beede B."/>
            <person name="Kafkas S."/>
            <person name="Golino D."/>
            <person name="Preece J."/>
            <person name="Michelmore R."/>
        </authorList>
    </citation>
    <scope>NUCLEOTIDE SEQUENCE [LARGE SCALE GENOMIC DNA]</scope>
</reference>
<dbReference type="Proteomes" id="UP001163603">
    <property type="component" value="Chromosome 15"/>
</dbReference>